<accession>A0A2N0BLC6</accession>
<name>A0A2N0BD27_9LEPT</name>
<dbReference type="EMBL" id="NPEF01000014">
    <property type="protein sequence ID" value="PJZ94462.1"/>
    <property type="molecule type" value="Genomic_DNA"/>
</dbReference>
<sequence>MDPKNSVSEFAIRIPEEEVDDLKTRLKQARSLFQSKIRMDRADGIKETSLSAFFRTGFLTRIS</sequence>
<evidence type="ECO:0000313" key="1">
    <source>
        <dbReference type="EMBL" id="PJZ94462.1"/>
    </source>
</evidence>
<protein>
    <submittedName>
        <fullName evidence="1">Uncharacterized protein</fullName>
    </submittedName>
</protein>
<reference evidence="1" key="1">
    <citation type="submission" date="2017-07" db="EMBL/GenBank/DDBJ databases">
        <title>Leptospira spp. isolated from tropical soils.</title>
        <authorList>
            <person name="Thibeaux R."/>
            <person name="Iraola G."/>
            <person name="Ferres I."/>
            <person name="Bierque E."/>
            <person name="Girault D."/>
            <person name="Soupe-Gilbert M.-E."/>
            <person name="Picardeau M."/>
            <person name="Goarant C."/>
        </authorList>
    </citation>
    <scope>NUCLEOTIDE SEQUENCE [LARGE SCALE GENOMIC DNA]</scope>
    <source>
        <strain evidence="1">ATI7-C-A5</strain>
    </source>
</reference>
<comment type="caution">
    <text evidence="1">The sequence shown here is derived from an EMBL/GenBank/DDBJ whole genome shotgun (WGS) entry which is preliminary data.</text>
</comment>
<organism evidence="1">
    <name type="scientific">Leptospira ellisii</name>
    <dbReference type="NCBI Taxonomy" id="2023197"/>
    <lineage>
        <taxon>Bacteria</taxon>
        <taxon>Pseudomonadati</taxon>
        <taxon>Spirochaetota</taxon>
        <taxon>Spirochaetia</taxon>
        <taxon>Leptospirales</taxon>
        <taxon>Leptospiraceae</taxon>
        <taxon>Leptospira</taxon>
    </lineage>
</organism>
<accession>A0A2N0BD27</accession>
<dbReference type="AlphaFoldDB" id="A0A2N0BD27"/>
<gene>
    <name evidence="1" type="ORF">CH379_02515</name>
</gene>
<proteinExistence type="predicted"/>